<dbReference type="RefSeq" id="WP_133212607.1">
    <property type="nucleotide sequence ID" value="NZ_SMSE01000002.1"/>
</dbReference>
<feature type="site" description="Important for substrate specificity" evidence="9">
    <location>
        <position position="153"/>
    </location>
</feature>
<evidence type="ECO:0000313" key="11">
    <source>
        <dbReference type="Proteomes" id="UP000295554"/>
    </source>
</evidence>
<comment type="catalytic activity">
    <reaction evidence="5 9">
        <text>N(7)-methyl-GTP + H2O = N(7)-methyl-GMP + diphosphate + H(+)</text>
        <dbReference type="Rhea" id="RHEA:58744"/>
        <dbReference type="ChEBI" id="CHEBI:15377"/>
        <dbReference type="ChEBI" id="CHEBI:15378"/>
        <dbReference type="ChEBI" id="CHEBI:33019"/>
        <dbReference type="ChEBI" id="CHEBI:58285"/>
        <dbReference type="ChEBI" id="CHEBI:87133"/>
    </reaction>
</comment>
<dbReference type="AlphaFoldDB" id="A0A4R5LT22"/>
<comment type="caution">
    <text evidence="10">The sequence shown here is derived from an EMBL/GenBank/DDBJ whole genome shotgun (WGS) entry which is preliminary data.</text>
</comment>
<dbReference type="EC" id="3.6.1.-" evidence="9"/>
<evidence type="ECO:0000313" key="10">
    <source>
        <dbReference type="EMBL" id="TDG14040.1"/>
    </source>
</evidence>
<evidence type="ECO:0000256" key="8">
    <source>
        <dbReference type="ARBA" id="ARBA00068163"/>
    </source>
</evidence>
<keyword evidence="2 9" id="KW-0963">Cytoplasm</keyword>
<evidence type="ECO:0000256" key="5">
    <source>
        <dbReference type="ARBA" id="ARBA00050213"/>
    </source>
</evidence>
<organism evidence="10 11">
    <name type="scientific">Seongchinamella unica</name>
    <dbReference type="NCBI Taxonomy" id="2547392"/>
    <lineage>
        <taxon>Bacteria</taxon>
        <taxon>Pseudomonadati</taxon>
        <taxon>Pseudomonadota</taxon>
        <taxon>Gammaproteobacteria</taxon>
        <taxon>Cellvibrionales</taxon>
        <taxon>Halieaceae</taxon>
        <taxon>Seongchinamella</taxon>
    </lineage>
</organism>
<reference evidence="10 11" key="1">
    <citation type="submission" date="2019-03" db="EMBL/GenBank/DDBJ databases">
        <title>Seongchinamella monodicae gen. nov., sp. nov., a novel member of the Gammaproteobacteria isolated from a tidal mudflat of beach.</title>
        <authorList>
            <person name="Yang H.G."/>
            <person name="Kang J.W."/>
            <person name="Lee S.D."/>
        </authorList>
    </citation>
    <scope>NUCLEOTIDE SEQUENCE [LARGE SCALE GENOMIC DNA]</scope>
    <source>
        <strain evidence="10 11">GH4-78</strain>
    </source>
</reference>
<dbReference type="Pfam" id="PF02545">
    <property type="entry name" value="Maf"/>
    <property type="match status" value="1"/>
</dbReference>
<dbReference type="GO" id="GO:0005737">
    <property type="term" value="C:cytoplasm"/>
    <property type="evidence" value="ECO:0007669"/>
    <property type="project" value="UniProtKB-SubCell"/>
</dbReference>
<comment type="cofactor">
    <cofactor evidence="9">
        <name>a divalent metal cation</name>
        <dbReference type="ChEBI" id="CHEBI:60240"/>
    </cofactor>
</comment>
<comment type="caution">
    <text evidence="9">Lacks conserved residue(s) required for the propagation of feature annotation.</text>
</comment>
<evidence type="ECO:0000256" key="4">
    <source>
        <dbReference type="ARBA" id="ARBA00023080"/>
    </source>
</evidence>
<dbReference type="PANTHER" id="PTHR43213">
    <property type="entry name" value="BIFUNCTIONAL DTTP/UTP PYROPHOSPHATASE/METHYLTRANSFERASE PROTEIN-RELATED"/>
    <property type="match status" value="1"/>
</dbReference>
<feature type="site" description="Important for substrate specificity" evidence="9">
    <location>
        <position position="69"/>
    </location>
</feature>
<dbReference type="Gene3D" id="3.90.950.10">
    <property type="match status" value="1"/>
</dbReference>
<dbReference type="PANTHER" id="PTHR43213:SF10">
    <property type="entry name" value="7-METHYL-GTP PYROPHOSPHATASE"/>
    <property type="match status" value="1"/>
</dbReference>
<accession>A0A4R5LT22</accession>
<evidence type="ECO:0000256" key="2">
    <source>
        <dbReference type="ARBA" id="ARBA00022490"/>
    </source>
</evidence>
<dbReference type="CDD" id="cd00555">
    <property type="entry name" value="Maf"/>
    <property type="match status" value="1"/>
</dbReference>
<name>A0A4R5LT22_9GAMM</name>
<dbReference type="InterPro" id="IPR029001">
    <property type="entry name" value="ITPase-like_fam"/>
</dbReference>
<evidence type="ECO:0000256" key="7">
    <source>
        <dbReference type="ARBA" id="ARBA00060749"/>
    </source>
</evidence>
<feature type="active site" description="Proton acceptor" evidence="9">
    <location>
        <position position="68"/>
    </location>
</feature>
<keyword evidence="3 9" id="KW-0378">Hydrolase</keyword>
<dbReference type="Proteomes" id="UP000295554">
    <property type="component" value="Unassembled WGS sequence"/>
</dbReference>
<dbReference type="SUPFAM" id="SSF52972">
    <property type="entry name" value="ITPase-like"/>
    <property type="match status" value="1"/>
</dbReference>
<dbReference type="HAMAP" id="MF_00528">
    <property type="entry name" value="Maf"/>
    <property type="match status" value="1"/>
</dbReference>
<comment type="function">
    <text evidence="6 9">Nucleoside triphosphate pyrophosphatase that hydrolyzes 7-methyl-GTP (m(7)GTP). May have a dual role in cell division arrest and in preventing the incorporation of modified nucleotides into cellular nucleic acids.</text>
</comment>
<comment type="similarity">
    <text evidence="7 9">Belongs to the Maf family. YceF subfamily.</text>
</comment>
<dbReference type="InterPro" id="IPR003697">
    <property type="entry name" value="Maf-like"/>
</dbReference>
<keyword evidence="11" id="KW-1185">Reference proteome</keyword>
<proteinExistence type="inferred from homology"/>
<feature type="site" description="Important for substrate specificity" evidence="9">
    <location>
        <position position="11"/>
    </location>
</feature>
<dbReference type="NCBIfam" id="TIGR00172">
    <property type="entry name" value="maf"/>
    <property type="match status" value="1"/>
</dbReference>
<dbReference type="PIRSF" id="PIRSF006305">
    <property type="entry name" value="Maf"/>
    <property type="match status" value="1"/>
</dbReference>
<evidence type="ECO:0000256" key="9">
    <source>
        <dbReference type="HAMAP-Rule" id="MF_00528"/>
    </source>
</evidence>
<dbReference type="EMBL" id="SMSE01000002">
    <property type="protein sequence ID" value="TDG14040.1"/>
    <property type="molecule type" value="Genomic_DNA"/>
</dbReference>
<dbReference type="GO" id="GO:0009117">
    <property type="term" value="P:nucleotide metabolic process"/>
    <property type="evidence" value="ECO:0007669"/>
    <property type="project" value="UniProtKB-KW"/>
</dbReference>
<evidence type="ECO:0000256" key="6">
    <source>
        <dbReference type="ARBA" id="ARBA00053369"/>
    </source>
</evidence>
<dbReference type="OrthoDB" id="9813694at2"/>
<keyword evidence="4 9" id="KW-0546">Nucleotide metabolism</keyword>
<evidence type="ECO:0000256" key="3">
    <source>
        <dbReference type="ARBA" id="ARBA00022801"/>
    </source>
</evidence>
<sequence length="191" mass="20326">MDLILASTSRYRQQLLNRLAIPFRCEAPEVDETPLPGEEPAALASRLALAKAHAIAARFPEALVLGSDQVASIDGDCIGKPGGHDAAAAQLRASSGRLVSFYTAVALVNRGQELALTRLVPFAVEFRPLAEAEIQSYLHREQPYDCAGSFKCEGLGISLFQRMAGDDPTSLEGLPLIATSALLRQAGVPCP</sequence>
<comment type="subcellular location">
    <subcellularLocation>
        <location evidence="1 9">Cytoplasm</location>
    </subcellularLocation>
</comment>
<dbReference type="FunFam" id="3.90.950.10:FF:000005">
    <property type="entry name" value="7-methyl-GTP pyrophosphatase"/>
    <property type="match status" value="1"/>
</dbReference>
<protein>
    <recommendedName>
        <fullName evidence="8 9">7-methyl-GTP pyrophosphatase</fullName>
        <shortName evidence="9">m(7)GTP pyrophosphatase</shortName>
        <ecNumber evidence="9">3.6.1.-</ecNumber>
    </recommendedName>
</protein>
<dbReference type="GO" id="GO:0047429">
    <property type="term" value="F:nucleoside triphosphate diphosphatase activity"/>
    <property type="evidence" value="ECO:0007669"/>
    <property type="project" value="InterPro"/>
</dbReference>
<evidence type="ECO:0000256" key="1">
    <source>
        <dbReference type="ARBA" id="ARBA00004496"/>
    </source>
</evidence>
<gene>
    <name evidence="10" type="ORF">E2F43_11165</name>
</gene>